<keyword evidence="2" id="KW-1185">Reference proteome</keyword>
<organism evidence="1 2">
    <name type="scientific">Polysphondylium violaceum</name>
    <dbReference type="NCBI Taxonomy" id="133409"/>
    <lineage>
        <taxon>Eukaryota</taxon>
        <taxon>Amoebozoa</taxon>
        <taxon>Evosea</taxon>
        <taxon>Eumycetozoa</taxon>
        <taxon>Dictyostelia</taxon>
        <taxon>Dictyosteliales</taxon>
        <taxon>Dictyosteliaceae</taxon>
        <taxon>Polysphondylium</taxon>
    </lineage>
</organism>
<sequence>MSDEKESVFKRLDLIFNFLFQDTNDHQNNDDDHHNHDNHHSSDETRFEKIFDRLKSIIDSSNALFIEYLIENDVVARDIEIINNRYKKRALVTTTTDFEYSLLSANIRLLGLFFQDKQIYQINKDKIKQILEMMFQFLLVHENPLIRNRSLVSINSIVLSSGSSDSNNQQSPLFLLDLDTCSPRQCISTIFQSFQYPSTFVSHSATILMSTLFINSFKNNYSNNIEHDLPLIILKLVEESIQQQQQQKNETNLVGIKLNSDSLSVDTILCILDFMIQILEYLFATTIDSTPDQQQTSTTKVKIIEFFKSSNLVHKLSSLVLDQNRLVQSRAMEMISIISNFKSTPTTVDSLAIIDFFTSMKGFYKSIIQKLVLPLSEQTLNKSSLCTAIDLIGTLDNTFLFPLDKDSKQPLLFQQLNILVQILYSTISTTPNNNDISVPEEVYLFHIFQATKEILKKSNGDGEYPIFSSSWIEFLVFVSTLKAKFYSNVSVKTLKECLHCLKLLHIDQWISIFIQDNNSFNFNSNNNSSKQNSIYFLMKNQSKYSRFVLKESLDVFLENILPNYQYVRDHVTEFDSLFVDMLSSLLMNPSSDVRDQCLIFISNIFKNQQLHAIQDTLFNYSIGFMVLKKLVDSDNYVRSSTLDTIKIISTISYKGWSHLCEEKDESIFKNADQLHLIIKETPSLTINDDLCNNNQINLKNYTNLLEKERKESKNHLFYEDTISMGSIEDKGASNDLIQDEDWEWDDQEFKELCERNRQEPINFMQEYDNEINMNNDENSSSIQFIQESLNYKFPHSILLFLNDEDSYPRISALEVLISWLKESYSFEFLQSLINDPQENEKYRIQSIFTDLMGDNGYWEVKSKCIEFFESIYEKEISINNQELNMIQNLNVETLLLNNIISELEDKIIIMKSLALYQKILNWKKQIKNLNTTELQNKVDSVLNSLYDEFTEEEQEDIYLFSIEKNDNSNNKEDNNAIDCY</sequence>
<dbReference type="InterPro" id="IPR016024">
    <property type="entry name" value="ARM-type_fold"/>
</dbReference>
<evidence type="ECO:0000313" key="2">
    <source>
        <dbReference type="Proteomes" id="UP000695562"/>
    </source>
</evidence>
<protein>
    <submittedName>
        <fullName evidence="1">Uncharacterized protein</fullName>
    </submittedName>
</protein>
<dbReference type="AlphaFoldDB" id="A0A8J4UZ70"/>
<accession>A0A8J4UZ70</accession>
<evidence type="ECO:0000313" key="1">
    <source>
        <dbReference type="EMBL" id="KAF2072568.1"/>
    </source>
</evidence>
<dbReference type="OrthoDB" id="21524at2759"/>
<comment type="caution">
    <text evidence="1">The sequence shown here is derived from an EMBL/GenBank/DDBJ whole genome shotgun (WGS) entry which is preliminary data.</text>
</comment>
<dbReference type="Proteomes" id="UP000695562">
    <property type="component" value="Unassembled WGS sequence"/>
</dbReference>
<dbReference type="SUPFAM" id="SSF48371">
    <property type="entry name" value="ARM repeat"/>
    <property type="match status" value="1"/>
</dbReference>
<gene>
    <name evidence="1" type="ORF">CYY_006117</name>
</gene>
<name>A0A8J4UZ70_9MYCE</name>
<reference evidence="1" key="1">
    <citation type="submission" date="2020-01" db="EMBL/GenBank/DDBJ databases">
        <title>Development of genomics and gene disruption for Polysphondylium violaceum indicates a role for the polyketide synthase stlB in stalk morphogenesis.</title>
        <authorList>
            <person name="Narita B."/>
            <person name="Kawabe Y."/>
            <person name="Kin K."/>
            <person name="Saito T."/>
            <person name="Gibbs R."/>
            <person name="Kuspa A."/>
            <person name="Muzny D."/>
            <person name="Queller D."/>
            <person name="Richards S."/>
            <person name="Strassman J."/>
            <person name="Sucgang R."/>
            <person name="Worley K."/>
            <person name="Schaap P."/>
        </authorList>
    </citation>
    <scope>NUCLEOTIDE SEQUENCE</scope>
    <source>
        <strain evidence="1">QSvi11</strain>
    </source>
</reference>
<dbReference type="EMBL" id="AJWJ01000268">
    <property type="protein sequence ID" value="KAF2072568.1"/>
    <property type="molecule type" value="Genomic_DNA"/>
</dbReference>
<proteinExistence type="predicted"/>